<protein>
    <submittedName>
        <fullName evidence="1">Uncharacterized protein</fullName>
    </submittedName>
</protein>
<evidence type="ECO:0000313" key="2">
    <source>
        <dbReference type="Proteomes" id="UP000230273"/>
    </source>
</evidence>
<gene>
    <name evidence="1" type="ORF">COX36_00750</name>
</gene>
<dbReference type="AlphaFoldDB" id="A0A2G9YXE7"/>
<proteinExistence type="predicted"/>
<comment type="caution">
    <text evidence="1">The sequence shown here is derived from an EMBL/GenBank/DDBJ whole genome shotgun (WGS) entry which is preliminary data.</text>
</comment>
<evidence type="ECO:0000313" key="1">
    <source>
        <dbReference type="EMBL" id="PIP23897.1"/>
    </source>
</evidence>
<dbReference type="EMBL" id="PCRP01000012">
    <property type="protein sequence ID" value="PIP23897.1"/>
    <property type="molecule type" value="Genomic_DNA"/>
</dbReference>
<name>A0A2G9YXE7_9BACT</name>
<reference evidence="1 2" key="1">
    <citation type="submission" date="2017-09" db="EMBL/GenBank/DDBJ databases">
        <title>Depth-based differentiation of microbial function through sediment-hosted aquifers and enrichment of novel symbionts in the deep terrestrial subsurface.</title>
        <authorList>
            <person name="Probst A.J."/>
            <person name="Ladd B."/>
            <person name="Jarett J.K."/>
            <person name="Geller-Mcgrath D.E."/>
            <person name="Sieber C.M."/>
            <person name="Emerson J.B."/>
            <person name="Anantharaman K."/>
            <person name="Thomas B.C."/>
            <person name="Malmstrom R."/>
            <person name="Stieglmeier M."/>
            <person name="Klingl A."/>
            <person name="Woyke T."/>
            <person name="Ryan C.M."/>
            <person name="Banfield J.F."/>
        </authorList>
    </citation>
    <scope>NUCLEOTIDE SEQUENCE [LARGE SCALE GENOMIC DNA]</scope>
    <source>
        <strain evidence="1">CG23_combo_of_CG06-09_8_20_14_all_38_19</strain>
    </source>
</reference>
<sequence>MTEQGYTGTTEEELRRFSNDERFVHFVGMATPRRPGVMLFAIKLEHWYFPPDTEKNDDFVLHRIEWQSMLWMVVSIPRQYMDLAKKIAAESGLRIVDGIPTIITPEGTQPFPMGSDNVFALENVPGHAVYGHEFGEIEKLLAQENEEITEILDDFLSRRN</sequence>
<accession>A0A2G9YXE7</accession>
<organism evidence="1 2">
    <name type="scientific">Candidatus Nealsonbacteria bacterium CG23_combo_of_CG06-09_8_20_14_all_38_19</name>
    <dbReference type="NCBI Taxonomy" id="1974721"/>
    <lineage>
        <taxon>Bacteria</taxon>
        <taxon>Candidatus Nealsoniibacteriota</taxon>
    </lineage>
</organism>
<dbReference type="Proteomes" id="UP000230273">
    <property type="component" value="Unassembled WGS sequence"/>
</dbReference>